<organism evidence="3 4">
    <name type="scientific">Aphanomyces stellatus</name>
    <dbReference type="NCBI Taxonomy" id="120398"/>
    <lineage>
        <taxon>Eukaryota</taxon>
        <taxon>Sar</taxon>
        <taxon>Stramenopiles</taxon>
        <taxon>Oomycota</taxon>
        <taxon>Saprolegniomycetes</taxon>
        <taxon>Saprolegniales</taxon>
        <taxon>Verrucalvaceae</taxon>
        <taxon>Aphanomyces</taxon>
    </lineage>
</organism>
<reference evidence="2" key="2">
    <citation type="submission" date="2019-06" db="EMBL/GenBank/DDBJ databases">
        <title>Genomics analysis of Aphanomyces spp. identifies a new class of oomycete effector associated with host adaptation.</title>
        <authorList>
            <person name="Gaulin E."/>
        </authorList>
    </citation>
    <scope>NUCLEOTIDE SEQUENCE</scope>
    <source>
        <strain evidence="2">CBS 578.67</strain>
    </source>
</reference>
<dbReference type="EMBL" id="CAADRA010005214">
    <property type="protein sequence ID" value="VFT87100.1"/>
    <property type="molecule type" value="Genomic_DNA"/>
</dbReference>
<gene>
    <name evidence="3" type="primary">Aste57867_10225</name>
    <name evidence="2" type="ORF">As57867_010186</name>
    <name evidence="3" type="ORF">ASTE57867_10225</name>
</gene>
<protein>
    <submittedName>
        <fullName evidence="3">Aste57867_10225 protein</fullName>
    </submittedName>
</protein>
<evidence type="ECO:0000313" key="4">
    <source>
        <dbReference type="Proteomes" id="UP000332933"/>
    </source>
</evidence>
<feature type="compositionally biased region" description="Polar residues" evidence="1">
    <location>
        <begin position="1"/>
        <end position="15"/>
    </location>
</feature>
<evidence type="ECO:0000313" key="3">
    <source>
        <dbReference type="EMBL" id="VFT87100.1"/>
    </source>
</evidence>
<dbReference type="Proteomes" id="UP000332933">
    <property type="component" value="Unassembled WGS sequence"/>
</dbReference>
<sequence>MASPSTGDADLTNTARFKRAASDSEMEVTEEGASLIRNEENFRGDKRVKQDAVDSDRAIADHSANAKCLELCPALYEATNEHFWRLEDQHVTCGYVDLRTLSKDDLIVRAKASVTDHDALYRALQVHHKLGEYATSIKEEYKQEAAGGVLVFEMFNVGAVMFQPDCRVDARKTTWGADDVAKIFGVTSIPEPERGGGKGMAWTPRPKVVFLDDGQGVPPGLGWHFFNIVQGDCRFCAAADSVHSSNANDESETVTNGSGDACLSAMGLDAKTCAYSSEDSAVDALINNSEQHRAFCSNVVRPLTAYMDATLTDVKFVTILSHHRCEPDGMSFLGGLTADGYLVGMCIGFVNVE</sequence>
<accession>A0A485KPT4</accession>
<dbReference type="EMBL" id="VJMH01005193">
    <property type="protein sequence ID" value="KAF0699173.1"/>
    <property type="molecule type" value="Genomic_DNA"/>
</dbReference>
<proteinExistence type="predicted"/>
<name>A0A485KPT4_9STRA</name>
<reference evidence="3 4" key="1">
    <citation type="submission" date="2019-03" db="EMBL/GenBank/DDBJ databases">
        <authorList>
            <person name="Gaulin E."/>
            <person name="Dumas B."/>
        </authorList>
    </citation>
    <scope>NUCLEOTIDE SEQUENCE [LARGE SCALE GENOMIC DNA]</scope>
    <source>
        <strain evidence="3">CBS 568.67</strain>
    </source>
</reference>
<dbReference type="AlphaFoldDB" id="A0A485KPT4"/>
<evidence type="ECO:0000256" key="1">
    <source>
        <dbReference type="SAM" id="MobiDB-lite"/>
    </source>
</evidence>
<keyword evidence="4" id="KW-1185">Reference proteome</keyword>
<feature type="region of interest" description="Disordered" evidence="1">
    <location>
        <begin position="1"/>
        <end position="37"/>
    </location>
</feature>
<evidence type="ECO:0000313" key="2">
    <source>
        <dbReference type="EMBL" id="KAF0699173.1"/>
    </source>
</evidence>